<sequence>MMAIAVGGNAAGDAPAGAAAGGDAPAGAAASGDAADEANVVANDAAGGAAEAPQVPQSPPVSPVREPTSERQPTLERPLSPPPSSPETEWVVPNPVSHVADWRPWPYVHVHFSEPESLPFPSERTFLYEEPVEFGPVPRPTGYVDPDDIEPIFFGPQPRPMDYVESDFE</sequence>
<protein>
    <submittedName>
        <fullName evidence="2">Uncharacterized protein</fullName>
    </submittedName>
</protein>
<feature type="compositionally biased region" description="Low complexity" evidence="1">
    <location>
        <begin position="1"/>
        <end position="55"/>
    </location>
</feature>
<evidence type="ECO:0000313" key="2">
    <source>
        <dbReference type="EMBL" id="GFB15586.1"/>
    </source>
</evidence>
<reference evidence="2" key="1">
    <citation type="journal article" date="2019" name="Sci. Rep.">
        <title>Draft genome of Tanacetum cinerariifolium, the natural source of mosquito coil.</title>
        <authorList>
            <person name="Yamashiro T."/>
            <person name="Shiraishi A."/>
            <person name="Satake H."/>
            <person name="Nakayama K."/>
        </authorList>
    </citation>
    <scope>NUCLEOTIDE SEQUENCE</scope>
</reference>
<feature type="non-terminal residue" evidence="2">
    <location>
        <position position="169"/>
    </location>
</feature>
<comment type="caution">
    <text evidence="2">The sequence shown here is derived from an EMBL/GenBank/DDBJ whole genome shotgun (WGS) entry which is preliminary data.</text>
</comment>
<organism evidence="2">
    <name type="scientific">Tanacetum cinerariifolium</name>
    <name type="common">Dalmatian daisy</name>
    <name type="synonym">Chrysanthemum cinerariifolium</name>
    <dbReference type="NCBI Taxonomy" id="118510"/>
    <lineage>
        <taxon>Eukaryota</taxon>
        <taxon>Viridiplantae</taxon>
        <taxon>Streptophyta</taxon>
        <taxon>Embryophyta</taxon>
        <taxon>Tracheophyta</taxon>
        <taxon>Spermatophyta</taxon>
        <taxon>Magnoliopsida</taxon>
        <taxon>eudicotyledons</taxon>
        <taxon>Gunneridae</taxon>
        <taxon>Pentapetalae</taxon>
        <taxon>asterids</taxon>
        <taxon>campanulids</taxon>
        <taxon>Asterales</taxon>
        <taxon>Asteraceae</taxon>
        <taxon>Asteroideae</taxon>
        <taxon>Anthemideae</taxon>
        <taxon>Anthemidinae</taxon>
        <taxon>Tanacetum</taxon>
    </lineage>
</organism>
<feature type="region of interest" description="Disordered" evidence="1">
    <location>
        <begin position="1"/>
        <end position="90"/>
    </location>
</feature>
<name>A0A699KYM7_TANCI</name>
<proteinExistence type="predicted"/>
<accession>A0A699KYM7</accession>
<evidence type="ECO:0000256" key="1">
    <source>
        <dbReference type="SAM" id="MobiDB-lite"/>
    </source>
</evidence>
<feature type="region of interest" description="Disordered" evidence="1">
    <location>
        <begin position="138"/>
        <end position="169"/>
    </location>
</feature>
<dbReference type="EMBL" id="BKCJ010564132">
    <property type="protein sequence ID" value="GFB15586.1"/>
    <property type="molecule type" value="Genomic_DNA"/>
</dbReference>
<gene>
    <name evidence="2" type="ORF">Tci_687557</name>
</gene>
<dbReference type="AlphaFoldDB" id="A0A699KYM7"/>